<name>A0A2P4YE50_9STRA</name>
<feature type="region of interest" description="Disordered" evidence="1">
    <location>
        <begin position="147"/>
        <end position="189"/>
    </location>
</feature>
<dbReference type="InterPro" id="IPR042556">
    <property type="entry name" value="AZUL_sf"/>
</dbReference>
<evidence type="ECO:0000259" key="2">
    <source>
        <dbReference type="Pfam" id="PF16558"/>
    </source>
</evidence>
<feature type="domain" description="Ubiquitin-protein ligase E3A N-terminal zinc-binding" evidence="2">
    <location>
        <begin position="24"/>
        <end position="71"/>
    </location>
</feature>
<reference evidence="3 4" key="1">
    <citation type="journal article" date="2017" name="Genome Biol. Evol.">
        <title>Phytophthora megakarya and P. palmivora, closely related causal agents of cacao black pod rot, underwent increases in genome sizes and gene numbers by different mechanisms.</title>
        <authorList>
            <person name="Ali S.S."/>
            <person name="Shao J."/>
            <person name="Lary D.J."/>
            <person name="Kronmiller B."/>
            <person name="Shen D."/>
            <person name="Strem M.D."/>
            <person name="Amoako-Attah I."/>
            <person name="Akrofi A.Y."/>
            <person name="Begoude B.A."/>
            <person name="Ten Hoopen G.M."/>
            <person name="Coulibaly K."/>
            <person name="Kebe B.I."/>
            <person name="Melnick R.L."/>
            <person name="Guiltinan M.J."/>
            <person name="Tyler B.M."/>
            <person name="Meinhardt L.W."/>
            <person name="Bailey B.A."/>
        </authorList>
    </citation>
    <scope>NUCLEOTIDE SEQUENCE [LARGE SCALE GENOMIC DNA]</scope>
    <source>
        <strain evidence="4">sbr112.9</strain>
    </source>
</reference>
<keyword evidence="4" id="KW-1185">Reference proteome</keyword>
<comment type="caution">
    <text evidence="3">The sequence shown here is derived from an EMBL/GenBank/DDBJ whole genome shotgun (WGS) entry which is preliminary data.</text>
</comment>
<accession>A0A2P4YE50</accession>
<dbReference type="Pfam" id="PF16558">
    <property type="entry name" value="AZUL"/>
    <property type="match status" value="1"/>
</dbReference>
<protein>
    <recommendedName>
        <fullName evidence="2">Ubiquitin-protein ligase E3A N-terminal zinc-binding domain-containing protein</fullName>
    </recommendedName>
</protein>
<dbReference type="InterPro" id="IPR032353">
    <property type="entry name" value="AZUL"/>
</dbReference>
<evidence type="ECO:0000313" key="4">
    <source>
        <dbReference type="Proteomes" id="UP000237271"/>
    </source>
</evidence>
<proteinExistence type="predicted"/>
<dbReference type="AlphaFoldDB" id="A0A2P4YE50"/>
<dbReference type="Gene3D" id="6.10.130.10">
    <property type="entry name" value="Ubiquitin-protein ligase E3A, N-terminal zinc-binding domain (AZUL)"/>
    <property type="match status" value="1"/>
</dbReference>
<organism evidence="3 4">
    <name type="scientific">Phytophthora palmivora</name>
    <dbReference type="NCBI Taxonomy" id="4796"/>
    <lineage>
        <taxon>Eukaryota</taxon>
        <taxon>Sar</taxon>
        <taxon>Stramenopiles</taxon>
        <taxon>Oomycota</taxon>
        <taxon>Peronosporomycetes</taxon>
        <taxon>Peronosporales</taxon>
        <taxon>Peronosporaceae</taxon>
        <taxon>Phytophthora</taxon>
    </lineage>
</organism>
<dbReference type="EMBL" id="NCKW01003541">
    <property type="protein sequence ID" value="POM76092.1"/>
    <property type="molecule type" value="Genomic_DNA"/>
</dbReference>
<sequence length="211" mass="23529">MGQDHASDSRNAVASKAECEYAWKLVHGYFTILTIGCGREDCINTHCCSNPQTQPLTPTEAAIRSIYFAVRAPDELPETSEIDILKIQDPENTVIQSIPAVASPHKSTSTPRRRLSVAKQLDNGLNKNREQPAKRLTVVTRVAVQPKHKSVVSSTVGTTEVPDIPVQQQEHDKQASNKTKDTRKRLVSRQKEKLFDAIRRSFSRSKKTSLV</sequence>
<evidence type="ECO:0000313" key="3">
    <source>
        <dbReference type="EMBL" id="POM76092.1"/>
    </source>
</evidence>
<dbReference type="OrthoDB" id="102273at2759"/>
<dbReference type="Proteomes" id="UP000237271">
    <property type="component" value="Unassembled WGS sequence"/>
</dbReference>
<gene>
    <name evidence="3" type="ORF">PHPALM_6712</name>
</gene>
<evidence type="ECO:0000256" key="1">
    <source>
        <dbReference type="SAM" id="MobiDB-lite"/>
    </source>
</evidence>
<feature type="compositionally biased region" description="Basic and acidic residues" evidence="1">
    <location>
        <begin position="169"/>
        <end position="180"/>
    </location>
</feature>